<accession>A0ABM8E0J9</accession>
<evidence type="ECO:0000313" key="2">
    <source>
        <dbReference type="Proteomes" id="UP001317779"/>
    </source>
</evidence>
<organism evidence="1 2">
    <name type="scientific">Microbacterium terricola</name>
    <dbReference type="NCBI Taxonomy" id="344163"/>
    <lineage>
        <taxon>Bacteria</taxon>
        <taxon>Bacillati</taxon>
        <taxon>Actinomycetota</taxon>
        <taxon>Actinomycetes</taxon>
        <taxon>Micrococcales</taxon>
        <taxon>Microbacteriaceae</taxon>
        <taxon>Microbacterium</taxon>
    </lineage>
</organism>
<dbReference type="EMBL" id="AP027141">
    <property type="protein sequence ID" value="BDV31345.1"/>
    <property type="molecule type" value="Genomic_DNA"/>
</dbReference>
<protein>
    <submittedName>
        <fullName evidence="1">Uncharacterized protein</fullName>
    </submittedName>
</protein>
<proteinExistence type="predicted"/>
<reference evidence="1 2" key="1">
    <citation type="submission" date="2022-12" db="EMBL/GenBank/DDBJ databases">
        <title>Microbacterium terricola strain KV-448 chromosome, complete genome.</title>
        <authorList>
            <person name="Oshima T."/>
            <person name="Moriya T."/>
            <person name="Bessho Y."/>
        </authorList>
    </citation>
    <scope>NUCLEOTIDE SEQUENCE [LARGE SCALE GENOMIC DNA]</scope>
    <source>
        <strain evidence="1 2">KV-448</strain>
    </source>
</reference>
<gene>
    <name evidence="1" type="ORF">Microterr_20050</name>
</gene>
<sequence>MRREASTLASMSTIRDRSTYDDDEIAGAHAWFYAAAEAARDAGDDVRLAEALLLSLDRWFVHRQREVAGDGTNPLTELGLVVSGIMSGGTFMPADGIDYRPEDSVLGIRAGAQFSLTLDDAETLAGAFFGELEARFGE</sequence>
<evidence type="ECO:0000313" key="1">
    <source>
        <dbReference type="EMBL" id="BDV31345.1"/>
    </source>
</evidence>
<dbReference type="Proteomes" id="UP001317779">
    <property type="component" value="Chromosome"/>
</dbReference>
<name>A0ABM8E0J9_9MICO</name>
<keyword evidence="2" id="KW-1185">Reference proteome</keyword>